<keyword evidence="4 9" id="KW-0498">Mitosis</keyword>
<keyword evidence="6 9" id="KW-0539">Nucleus</keyword>
<dbReference type="PANTHER" id="PTHR15459:SF3">
    <property type="entry name" value="POLYAMINE-MODULATED FACTOR 1"/>
    <property type="match status" value="1"/>
</dbReference>
<evidence type="ECO:0000256" key="3">
    <source>
        <dbReference type="ARBA" id="ARBA00022618"/>
    </source>
</evidence>
<keyword evidence="8 9" id="KW-0137">Centromere</keyword>
<dbReference type="GO" id="GO:0000444">
    <property type="term" value="C:MIS12/MIND type complex"/>
    <property type="evidence" value="ECO:0007669"/>
    <property type="project" value="UniProtKB-UniRule"/>
</dbReference>
<evidence type="ECO:0000256" key="10">
    <source>
        <dbReference type="SAM" id="Coils"/>
    </source>
</evidence>
<evidence type="ECO:0000256" key="5">
    <source>
        <dbReference type="ARBA" id="ARBA00022838"/>
    </source>
</evidence>
<dbReference type="PANTHER" id="PTHR15459">
    <property type="entry name" value="POLYAMINE-MODULATED FACTOR 1"/>
    <property type="match status" value="1"/>
</dbReference>
<keyword evidence="10" id="KW-0175">Coiled coil</keyword>
<dbReference type="PIRSF" id="PIRSF027153">
    <property type="entry name" value="Nnf1p"/>
    <property type="match status" value="1"/>
</dbReference>
<dbReference type="FunCoup" id="G8Y8Z8">
    <property type="interactions" value="98"/>
</dbReference>
<evidence type="ECO:0000256" key="4">
    <source>
        <dbReference type="ARBA" id="ARBA00022776"/>
    </source>
</evidence>
<dbReference type="Pfam" id="PF03980">
    <property type="entry name" value="Nnf1"/>
    <property type="match status" value="1"/>
</dbReference>
<accession>G8Y8Z8</accession>
<dbReference type="InterPro" id="IPR016851">
    <property type="entry name" value="Nnf1"/>
</dbReference>
<dbReference type="HOGENOM" id="CLU_117280_0_0_1"/>
<dbReference type="EMBL" id="FO082049">
    <property type="protein sequence ID" value="CCE83912.1"/>
    <property type="molecule type" value="Genomic_DNA"/>
</dbReference>
<keyword evidence="7 9" id="KW-0131">Cell cycle</keyword>
<evidence type="ECO:0000256" key="8">
    <source>
        <dbReference type="ARBA" id="ARBA00023328"/>
    </source>
</evidence>
<proteinExistence type="predicted"/>
<gene>
    <name evidence="11" type="primary">Piso0_004509</name>
    <name evidence="11" type="ORF">GNLVRS01_PISO0K18446g</name>
    <name evidence="12" type="ORF">GNLVRS01_PISO0L18447g</name>
</gene>
<keyword evidence="13" id="KW-1185">Reference proteome</keyword>
<dbReference type="GO" id="GO:0051301">
    <property type="term" value="P:cell division"/>
    <property type="evidence" value="ECO:0007669"/>
    <property type="project" value="UniProtKB-UniRule"/>
</dbReference>
<dbReference type="InParanoid" id="G8Y8Z8"/>
<reference evidence="11" key="1">
    <citation type="submission" date="2011-10" db="EMBL/GenBank/DDBJ databases">
        <authorList>
            <person name="Genoscope - CEA"/>
        </authorList>
    </citation>
    <scope>NUCLEOTIDE SEQUENCE</scope>
</reference>
<dbReference type="OMA" id="ETHANTK"/>
<protein>
    <recommendedName>
        <fullName evidence="9">Kinetochore-associated protein</fullName>
    </recommendedName>
</protein>
<evidence type="ECO:0000256" key="9">
    <source>
        <dbReference type="PIRNR" id="PIRNR027153"/>
    </source>
</evidence>
<dbReference type="Proteomes" id="UP000005222">
    <property type="component" value="Chromosome L"/>
</dbReference>
<comment type="subcellular location">
    <subcellularLocation>
        <location evidence="1 9">Chromosome</location>
        <location evidence="1 9">Centromere</location>
        <location evidence="1 9">Kinetochore</location>
    </subcellularLocation>
    <subcellularLocation>
        <location evidence="9">Nucleus</location>
    </subcellularLocation>
    <text evidence="9">Associated with the kinetochore.</text>
</comment>
<evidence type="ECO:0000313" key="13">
    <source>
        <dbReference type="Proteomes" id="UP000005222"/>
    </source>
</evidence>
<evidence type="ECO:0000313" key="11">
    <source>
        <dbReference type="EMBL" id="CCE83912.1"/>
    </source>
</evidence>
<sequence length="199" mass="23172">MAEDNRTQKIRYERLRLVCQKALEQSIKKSLSMEQIKKCYPTISSSKEGERSLEIARSQIVKFWHTNSMKEFDLIFKERDIETKLNELDEIVQKAQERKAKGDEAPIEADKLSPTELIEGTIYHDKKKTLDTLEIIYKQLRSENEDLYKELEELGQRSSKIRTDVEGSISRLKNSVQSLKEEDSDIRLDELVSCVSQGE</sequence>
<organism evidence="11 13">
    <name type="scientific">Pichia sorbitophila (strain ATCC MYA-4447 / BCRC 22081 / CBS 7064 / NBRC 10061 / NRRL Y-12695)</name>
    <name type="common">Hybrid yeast</name>
    <dbReference type="NCBI Taxonomy" id="559304"/>
    <lineage>
        <taxon>Eukaryota</taxon>
        <taxon>Fungi</taxon>
        <taxon>Dikarya</taxon>
        <taxon>Ascomycota</taxon>
        <taxon>Saccharomycotina</taxon>
        <taxon>Pichiomycetes</taxon>
        <taxon>Debaryomycetaceae</taxon>
        <taxon>Millerozyma</taxon>
    </lineage>
</organism>
<keyword evidence="5 9" id="KW-0995">Kinetochore</keyword>
<dbReference type="InterPro" id="IPR007128">
    <property type="entry name" value="PMF1/Nnf1"/>
</dbReference>
<dbReference type="AlphaFoldDB" id="G8Y8Z8"/>
<evidence type="ECO:0000256" key="6">
    <source>
        <dbReference type="ARBA" id="ARBA00023242"/>
    </source>
</evidence>
<keyword evidence="3 9" id="KW-0132">Cell division</keyword>
<evidence type="ECO:0000256" key="2">
    <source>
        <dbReference type="ARBA" id="ARBA00022454"/>
    </source>
</evidence>
<feature type="coiled-coil region" evidence="10">
    <location>
        <begin position="78"/>
        <end position="182"/>
    </location>
</feature>
<evidence type="ECO:0000256" key="7">
    <source>
        <dbReference type="ARBA" id="ARBA00023306"/>
    </source>
</evidence>
<dbReference type="STRING" id="559304.G8Y8Z8"/>
<dbReference type="EMBL" id="FO082048">
    <property type="protein sequence ID" value="CCE84943.1"/>
    <property type="molecule type" value="Genomic_DNA"/>
</dbReference>
<keyword evidence="2 9" id="KW-0158">Chromosome</keyword>
<dbReference type="GO" id="GO:0007059">
    <property type="term" value="P:chromosome segregation"/>
    <property type="evidence" value="ECO:0007669"/>
    <property type="project" value="UniProtKB-UniRule"/>
</dbReference>
<dbReference type="Proteomes" id="UP000005222">
    <property type="component" value="Chromosome K"/>
</dbReference>
<name>G8Y8Z8_PICSO</name>
<dbReference type="GO" id="GO:0005634">
    <property type="term" value="C:nucleus"/>
    <property type="evidence" value="ECO:0007669"/>
    <property type="project" value="UniProtKB-SubCell"/>
</dbReference>
<dbReference type="OrthoDB" id="18453at2759"/>
<dbReference type="eggNOG" id="ENOG502RZTQ">
    <property type="taxonomic scope" value="Eukaryota"/>
</dbReference>
<reference evidence="13" key="2">
    <citation type="journal article" date="2012" name="G3 (Bethesda)">
        <title>Pichia sorbitophila, an interspecies yeast hybrid reveals early steps of genome resolution following polyploidization.</title>
        <authorList>
            <person name="Leh Louis V."/>
            <person name="Despons L."/>
            <person name="Friedrich A."/>
            <person name="Martin T."/>
            <person name="Durrens P."/>
            <person name="Casaregola S."/>
            <person name="Neuveglise C."/>
            <person name="Fairhead C."/>
            <person name="Marck C."/>
            <person name="Cruz J.A."/>
            <person name="Straub M.L."/>
            <person name="Kugler V."/>
            <person name="Sacerdot C."/>
            <person name="Uzunov Z."/>
            <person name="Thierry A."/>
            <person name="Weiss S."/>
            <person name="Bleykasten C."/>
            <person name="De Montigny J."/>
            <person name="Jacques N."/>
            <person name="Jung P."/>
            <person name="Lemaire M."/>
            <person name="Mallet S."/>
            <person name="Morel G."/>
            <person name="Richard G.F."/>
            <person name="Sarkar A."/>
            <person name="Savel G."/>
            <person name="Schacherer J."/>
            <person name="Seret M.L."/>
            <person name="Talla E."/>
            <person name="Samson G."/>
            <person name="Jubin C."/>
            <person name="Poulain J."/>
            <person name="Vacherie B."/>
            <person name="Barbe V."/>
            <person name="Pelletier E."/>
            <person name="Sherman D.J."/>
            <person name="Westhof E."/>
            <person name="Weissenbach J."/>
            <person name="Baret P.V."/>
            <person name="Wincker P."/>
            <person name="Gaillardin C."/>
            <person name="Dujon B."/>
            <person name="Souciet J.L."/>
        </authorList>
    </citation>
    <scope>NUCLEOTIDE SEQUENCE [LARGE SCALE GENOMIC DNA]</scope>
    <source>
        <strain evidence="13">ATCC MYA-4447 / BCRC 22081 / CBS 7064 / NBRC 10061 / NRRL Y-12695</strain>
    </source>
</reference>
<evidence type="ECO:0000313" key="12">
    <source>
        <dbReference type="EMBL" id="CCE84943.1"/>
    </source>
</evidence>
<evidence type="ECO:0000256" key="1">
    <source>
        <dbReference type="ARBA" id="ARBA00004629"/>
    </source>
</evidence>